<keyword evidence="5" id="KW-1185">Reference proteome</keyword>
<dbReference type="Pfam" id="PF13673">
    <property type="entry name" value="Acetyltransf_10"/>
    <property type="match status" value="1"/>
</dbReference>
<dbReference type="PANTHER" id="PTHR43800">
    <property type="entry name" value="PEPTIDYL-LYSINE N-ACETYLTRANSFERASE YJAB"/>
    <property type="match status" value="1"/>
</dbReference>
<dbReference type="SUPFAM" id="SSF55729">
    <property type="entry name" value="Acyl-CoA N-acyltransferases (Nat)"/>
    <property type="match status" value="1"/>
</dbReference>
<dbReference type="NCBIfam" id="NF007807">
    <property type="entry name" value="PRK10514.1"/>
    <property type="match status" value="1"/>
</dbReference>
<dbReference type="InterPro" id="IPR016181">
    <property type="entry name" value="Acyl_CoA_acyltransferase"/>
</dbReference>
<dbReference type="PROSITE" id="PS51186">
    <property type="entry name" value="GNAT"/>
    <property type="match status" value="1"/>
</dbReference>
<reference evidence="4 5" key="1">
    <citation type="submission" date="2024-03" db="EMBL/GenBank/DDBJ databases">
        <title>Chitinophaga caseinilytica sp. nov., a casein hydrolysing bacterium isolated from forest soil.</title>
        <authorList>
            <person name="Lee D.S."/>
            <person name="Han D.M."/>
            <person name="Baek J.H."/>
            <person name="Choi D.G."/>
            <person name="Jeon J.H."/>
            <person name="Jeon C.O."/>
        </authorList>
    </citation>
    <scope>NUCLEOTIDE SEQUENCE [LARGE SCALE GENOMIC DNA]</scope>
    <source>
        <strain evidence="4 5">KACC 19118</strain>
    </source>
</reference>
<organism evidence="4 5">
    <name type="scientific">Chitinophaga caseinilytica</name>
    <dbReference type="NCBI Taxonomy" id="2267521"/>
    <lineage>
        <taxon>Bacteria</taxon>
        <taxon>Pseudomonadati</taxon>
        <taxon>Bacteroidota</taxon>
        <taxon>Chitinophagia</taxon>
        <taxon>Chitinophagales</taxon>
        <taxon>Chitinophagaceae</taxon>
        <taxon>Chitinophaga</taxon>
    </lineage>
</organism>
<evidence type="ECO:0000256" key="1">
    <source>
        <dbReference type="ARBA" id="ARBA00022679"/>
    </source>
</evidence>
<protein>
    <submittedName>
        <fullName evidence="4">Acetyltransferase</fullName>
    </submittedName>
</protein>
<dbReference type="Proteomes" id="UP001449657">
    <property type="component" value="Chromosome"/>
</dbReference>
<gene>
    <name evidence="4" type="ORF">WJU22_01595</name>
</gene>
<dbReference type="CDD" id="cd04301">
    <property type="entry name" value="NAT_SF"/>
    <property type="match status" value="1"/>
</dbReference>
<feature type="domain" description="N-acetyltransferase" evidence="3">
    <location>
        <begin position="1"/>
        <end position="136"/>
    </location>
</feature>
<evidence type="ECO:0000259" key="3">
    <source>
        <dbReference type="PROSITE" id="PS51186"/>
    </source>
</evidence>
<name>A0ABZ2Z3N6_9BACT</name>
<evidence type="ECO:0000313" key="4">
    <source>
        <dbReference type="EMBL" id="WZN46876.1"/>
    </source>
</evidence>
<accession>A0ABZ2Z3N6</accession>
<dbReference type="PANTHER" id="PTHR43800:SF1">
    <property type="entry name" value="PEPTIDYL-LYSINE N-ACETYLTRANSFERASE YJAB"/>
    <property type="match status" value="1"/>
</dbReference>
<proteinExistence type="predicted"/>
<sequence length="145" mass="16175">MFIRKATAADYPAIMQVWESSVLATHHFLQKSDFDLFKKIIPEQFLPALDLYVTGDDARLTGVLGVSGENLEMLFIDAASRGQGIGQQLVRFALSELGVTKVDVNEQNLQAVGFYRKMGFVETGRSETDGMGKPYPLLHFTFPQQ</sequence>
<evidence type="ECO:0000256" key="2">
    <source>
        <dbReference type="ARBA" id="ARBA00023315"/>
    </source>
</evidence>
<evidence type="ECO:0000313" key="5">
    <source>
        <dbReference type="Proteomes" id="UP001449657"/>
    </source>
</evidence>
<dbReference type="InterPro" id="IPR000182">
    <property type="entry name" value="GNAT_dom"/>
</dbReference>
<keyword evidence="1" id="KW-0808">Transferase</keyword>
<dbReference type="RefSeq" id="WP_341841550.1">
    <property type="nucleotide sequence ID" value="NZ_CP149792.1"/>
</dbReference>
<dbReference type="Gene3D" id="3.40.630.30">
    <property type="match status" value="1"/>
</dbReference>
<keyword evidence="2" id="KW-0012">Acyltransferase</keyword>
<dbReference type="EMBL" id="CP150096">
    <property type="protein sequence ID" value="WZN46876.1"/>
    <property type="molecule type" value="Genomic_DNA"/>
</dbReference>